<feature type="signal peptide" evidence="1">
    <location>
        <begin position="1"/>
        <end position="18"/>
    </location>
</feature>
<gene>
    <name evidence="2" type="ORF">RI845_12110</name>
    <name evidence="3" type="ORF">RI845_12650</name>
</gene>
<reference evidence="4" key="2">
    <citation type="submission" date="2023-09" db="EMBL/GenBank/DDBJ databases">
        <authorList>
            <person name="Zhang C."/>
        </authorList>
    </citation>
    <scope>NUCLEOTIDE SEQUENCE [LARGE SCALE GENOMIC DNA]</scope>
    <source>
        <strain evidence="4">SQ345</strain>
    </source>
</reference>
<protein>
    <recommendedName>
        <fullName evidence="5">Chalcone isomerase domain-containing protein</fullName>
    </recommendedName>
</protein>
<keyword evidence="1" id="KW-0732">Signal</keyword>
<accession>A0ABY9TF03</accession>
<dbReference type="EMBL" id="CP134146">
    <property type="protein sequence ID" value="WNC67366.1"/>
    <property type="molecule type" value="Genomic_DNA"/>
</dbReference>
<evidence type="ECO:0000313" key="4">
    <source>
        <dbReference type="Proteomes" id="UP001248581"/>
    </source>
</evidence>
<organism evidence="3 4">
    <name type="scientific">Thalassotalea nanhaiensis</name>
    <dbReference type="NCBI Taxonomy" id="3065648"/>
    <lineage>
        <taxon>Bacteria</taxon>
        <taxon>Pseudomonadati</taxon>
        <taxon>Pseudomonadota</taxon>
        <taxon>Gammaproteobacteria</taxon>
        <taxon>Alteromonadales</taxon>
        <taxon>Colwelliaceae</taxon>
        <taxon>Thalassotalea</taxon>
    </lineage>
</organism>
<sequence length="160" mass="18665">MKYIFLFLSLLISQSAQALSGNLMSLGNSCTHQKEIVSLTSHNFLDDNMYELEAFGEYSIYFYFCNEENIVNEISMFQRYIEKNIAVSQYERAVKKLTKRFGSPSFDGSQLSKNIPSELTKPFIFNKQWSIKGMTHYVSVEKIGYEGKWTFYYRISMAQI</sequence>
<feature type="chain" id="PRO_5045034348" description="Chalcone isomerase domain-containing protein" evidence="1">
    <location>
        <begin position="19"/>
        <end position="160"/>
    </location>
</feature>
<dbReference type="EMBL" id="CP134146">
    <property type="protein sequence ID" value="WNC67262.1"/>
    <property type="molecule type" value="Genomic_DNA"/>
</dbReference>
<evidence type="ECO:0000313" key="2">
    <source>
        <dbReference type="EMBL" id="WNC67262.1"/>
    </source>
</evidence>
<keyword evidence="4" id="KW-1185">Reference proteome</keyword>
<dbReference type="Proteomes" id="UP001248581">
    <property type="component" value="Chromosome"/>
</dbReference>
<name>A0ABY9TF03_9GAMM</name>
<reference evidence="4" key="1">
    <citation type="submission" date="2023-09" db="EMBL/GenBank/DDBJ databases">
        <authorList>
            <person name="Li S."/>
            <person name="Li X."/>
            <person name="Zhang C."/>
            <person name="Zhao Z."/>
        </authorList>
    </citation>
    <scope>NUCLEOTIDE SEQUENCE [LARGE SCALE GENOMIC DNA]</scope>
    <source>
        <strain evidence="4">SQ345</strain>
    </source>
</reference>
<reference evidence="3" key="3">
    <citation type="journal article" date="2024" name="Int. J. Syst. Evol. Microbiol.">
        <title>Thalassotalea psychrophila sp. nov., Thalassotalea nanhaiensis sp. nov. and Thalassotalea fonticola sp. nov., three psychrophilic bacteria isolated from deep-sea sediment.</title>
        <authorList>
            <person name="Li A.Q."/>
            <person name="Qi X.Q."/>
            <person name="Zhang C."/>
            <person name="Huang X.G."/>
            <person name="Wen D.Y."/>
            <person name="Li X.G."/>
            <person name="Zhang W.J."/>
        </authorList>
    </citation>
    <scope>NUCLEOTIDE SEQUENCE</scope>
    <source>
        <strain evidence="3">SQ345</strain>
    </source>
</reference>
<proteinExistence type="predicted"/>
<evidence type="ECO:0008006" key="5">
    <source>
        <dbReference type="Google" id="ProtNLM"/>
    </source>
</evidence>
<evidence type="ECO:0000313" key="3">
    <source>
        <dbReference type="EMBL" id="WNC67366.1"/>
    </source>
</evidence>
<evidence type="ECO:0000256" key="1">
    <source>
        <dbReference type="SAM" id="SignalP"/>
    </source>
</evidence>
<dbReference type="RefSeq" id="WP_348386426.1">
    <property type="nucleotide sequence ID" value="NZ_CP134146.1"/>
</dbReference>